<dbReference type="InterPro" id="IPR045782">
    <property type="entry name" value="TrbL_3"/>
</dbReference>
<feature type="compositionally biased region" description="Low complexity" evidence="1">
    <location>
        <begin position="29"/>
        <end position="52"/>
    </location>
</feature>
<feature type="transmembrane region" description="Helical" evidence="2">
    <location>
        <begin position="216"/>
        <end position="237"/>
    </location>
</feature>
<evidence type="ECO:0008006" key="5">
    <source>
        <dbReference type="Google" id="ProtNLM"/>
    </source>
</evidence>
<feature type="compositionally biased region" description="Pro residues" evidence="1">
    <location>
        <begin position="378"/>
        <end position="393"/>
    </location>
</feature>
<dbReference type="Pfam" id="PF19590">
    <property type="entry name" value="TrbL_3"/>
    <property type="match status" value="1"/>
</dbReference>
<sequence>MTAPVAPSATPSPSTTVRPAPPDPPSPSIPSTNAPTPDAPSSTPGTPDSPGVSPAPPGAPGTSSGSGGCGLLDLGCRAITGFFRAVVSAAMNPVFRLLAGSILASPRVDEMPRVHSMWTTSVWIANTSFVLLVIIGAMLVMGHQSLQTSYTAKDIAPRLVVAAVASNANLLVIGPIIEFANALSVALMGHGVDPDQAARTLKSLVAAAVTDSSNDVFAPLLALVAVIAALTVVFTFFIRIMLLVLLTAAAPLALACHALPQTEGLARLWWRAIAGVLAVQVAQSLVLATALRVFFTSDQFAFFGFRSNQTMLDLVLVICLLYILARIPSWVSRLITQGGMNRSPIARVIRTIVALLIFRRVSALAGSHTGNRSRPRRPPGPSAGQPLPPPLGPPAGGGSHWVQPGLPLESPPAHGEQLQLPLDRPGHPAPQPQTPATRWVQQRLPGTTARPPRWTQTHLPIRPRYLQTRLPSPPTRPGVQAELPLTFPARGTPAAGRSPRRLADAAALREAETRARRQSPQPLPDPARRPRSDRRNP</sequence>
<evidence type="ECO:0000256" key="1">
    <source>
        <dbReference type="SAM" id="MobiDB-lite"/>
    </source>
</evidence>
<comment type="caution">
    <text evidence="3">The sequence shown here is derived from an EMBL/GenBank/DDBJ whole genome shotgun (WGS) entry which is preliminary data.</text>
</comment>
<feature type="transmembrane region" description="Helical" evidence="2">
    <location>
        <begin position="242"/>
        <end position="260"/>
    </location>
</feature>
<feature type="transmembrane region" description="Helical" evidence="2">
    <location>
        <begin position="155"/>
        <end position="177"/>
    </location>
</feature>
<keyword evidence="4" id="KW-1185">Reference proteome</keyword>
<feature type="region of interest" description="Disordered" evidence="1">
    <location>
        <begin position="367"/>
        <end position="537"/>
    </location>
</feature>
<feature type="compositionally biased region" description="Low complexity" evidence="1">
    <location>
        <begin position="1"/>
        <end position="18"/>
    </location>
</feature>
<reference evidence="3 4" key="1">
    <citation type="submission" date="2019-06" db="EMBL/GenBank/DDBJ databases">
        <title>Sequencing the genomes of 1000 actinobacteria strains.</title>
        <authorList>
            <person name="Klenk H.-P."/>
        </authorList>
    </citation>
    <scope>NUCLEOTIDE SEQUENCE [LARGE SCALE GENOMIC DNA]</scope>
    <source>
        <strain evidence="3 4">DSM 102200</strain>
    </source>
</reference>
<keyword evidence="2" id="KW-0472">Membrane</keyword>
<feature type="transmembrane region" description="Helical" evidence="2">
    <location>
        <begin position="307"/>
        <end position="325"/>
    </location>
</feature>
<feature type="compositionally biased region" description="Pro residues" evidence="1">
    <location>
        <begin position="19"/>
        <end position="28"/>
    </location>
</feature>
<organism evidence="3 4">
    <name type="scientific">Actinoallomurus bryophytorum</name>
    <dbReference type="NCBI Taxonomy" id="1490222"/>
    <lineage>
        <taxon>Bacteria</taxon>
        <taxon>Bacillati</taxon>
        <taxon>Actinomycetota</taxon>
        <taxon>Actinomycetes</taxon>
        <taxon>Streptosporangiales</taxon>
        <taxon>Thermomonosporaceae</taxon>
        <taxon>Actinoallomurus</taxon>
    </lineage>
</organism>
<evidence type="ECO:0000313" key="3">
    <source>
        <dbReference type="EMBL" id="TQL96565.1"/>
    </source>
</evidence>
<dbReference type="EMBL" id="VFOZ01000001">
    <property type="protein sequence ID" value="TQL96565.1"/>
    <property type="molecule type" value="Genomic_DNA"/>
</dbReference>
<proteinExistence type="predicted"/>
<protein>
    <recommendedName>
        <fullName evidence="5">TrbL/VirB6 plasmid conjugal transfer protein</fullName>
    </recommendedName>
</protein>
<feature type="compositionally biased region" description="Basic and acidic residues" evidence="1">
    <location>
        <begin position="501"/>
        <end position="515"/>
    </location>
</feature>
<feature type="transmembrane region" description="Helical" evidence="2">
    <location>
        <begin position="123"/>
        <end position="143"/>
    </location>
</feature>
<feature type="transmembrane region" description="Helical" evidence="2">
    <location>
        <begin position="82"/>
        <end position="103"/>
    </location>
</feature>
<evidence type="ECO:0000256" key="2">
    <source>
        <dbReference type="SAM" id="Phobius"/>
    </source>
</evidence>
<feature type="compositionally biased region" description="Basic and acidic residues" evidence="1">
    <location>
        <begin position="526"/>
        <end position="537"/>
    </location>
</feature>
<dbReference type="AlphaFoldDB" id="A0A543CHJ7"/>
<accession>A0A543CHJ7</accession>
<keyword evidence="2" id="KW-0812">Transmembrane</keyword>
<gene>
    <name evidence="3" type="ORF">FB559_2104</name>
</gene>
<evidence type="ECO:0000313" key="4">
    <source>
        <dbReference type="Proteomes" id="UP000316096"/>
    </source>
</evidence>
<feature type="region of interest" description="Disordered" evidence="1">
    <location>
        <begin position="1"/>
        <end position="66"/>
    </location>
</feature>
<feature type="transmembrane region" description="Helical" evidence="2">
    <location>
        <begin position="272"/>
        <end position="295"/>
    </location>
</feature>
<name>A0A543CHJ7_9ACTN</name>
<keyword evidence="2" id="KW-1133">Transmembrane helix</keyword>
<dbReference type="Proteomes" id="UP000316096">
    <property type="component" value="Unassembled WGS sequence"/>
</dbReference>